<evidence type="ECO:0000256" key="1">
    <source>
        <dbReference type="SAM" id="MobiDB-lite"/>
    </source>
</evidence>
<feature type="compositionally biased region" description="Basic residues" evidence="1">
    <location>
        <begin position="128"/>
        <end position="160"/>
    </location>
</feature>
<comment type="caution">
    <text evidence="2">The sequence shown here is derived from an EMBL/GenBank/DDBJ whole genome shotgun (WGS) entry which is preliminary data.</text>
</comment>
<dbReference type="AlphaFoldDB" id="A0ABD2CRW4"/>
<accession>A0ABD2CRW4</accession>
<name>A0ABD2CRW4_VESMC</name>
<evidence type="ECO:0000313" key="3">
    <source>
        <dbReference type="Proteomes" id="UP001607303"/>
    </source>
</evidence>
<proteinExistence type="predicted"/>
<sequence>MFQIKLKIPCSEEMAGKKRRRMIRDGMVLMIETVARGRGFIRAICQSVTALVCRHRSEYEQHFSPFRVLARYKTVLPHHRRRRHHHHHHSHHHHYHLFLEITNTKHVQRGTFQPPSKRSTRALPTPSKRTRTGTRGTRREKKKRRREEGKKKKKTKKKRNKEKEKMKNEDGRSSLRADFNKAPQLLFIFRMVRLLLQEREQG</sequence>
<protein>
    <submittedName>
        <fullName evidence="2">Uncharacterized protein</fullName>
    </submittedName>
</protein>
<reference evidence="2 3" key="1">
    <citation type="journal article" date="2024" name="Ann. Entomol. Soc. Am.">
        <title>Genomic analyses of the southern and eastern yellowjacket wasps (Hymenoptera: Vespidae) reveal evolutionary signatures of social life.</title>
        <authorList>
            <person name="Catto M.A."/>
            <person name="Caine P.B."/>
            <person name="Orr S.E."/>
            <person name="Hunt B.G."/>
            <person name="Goodisman M.A.D."/>
        </authorList>
    </citation>
    <scope>NUCLEOTIDE SEQUENCE [LARGE SCALE GENOMIC DNA]</scope>
    <source>
        <strain evidence="2">232</strain>
        <tissue evidence="2">Head and thorax</tissue>
    </source>
</reference>
<organism evidence="2 3">
    <name type="scientific">Vespula maculifrons</name>
    <name type="common">Eastern yellow jacket</name>
    <name type="synonym">Wasp</name>
    <dbReference type="NCBI Taxonomy" id="7453"/>
    <lineage>
        <taxon>Eukaryota</taxon>
        <taxon>Metazoa</taxon>
        <taxon>Ecdysozoa</taxon>
        <taxon>Arthropoda</taxon>
        <taxon>Hexapoda</taxon>
        <taxon>Insecta</taxon>
        <taxon>Pterygota</taxon>
        <taxon>Neoptera</taxon>
        <taxon>Endopterygota</taxon>
        <taxon>Hymenoptera</taxon>
        <taxon>Apocrita</taxon>
        <taxon>Aculeata</taxon>
        <taxon>Vespoidea</taxon>
        <taxon>Vespidae</taxon>
        <taxon>Vespinae</taxon>
        <taxon>Vespula</taxon>
    </lineage>
</organism>
<gene>
    <name evidence="2" type="ORF">V1477_004141</name>
</gene>
<dbReference type="Proteomes" id="UP001607303">
    <property type="component" value="Unassembled WGS sequence"/>
</dbReference>
<dbReference type="EMBL" id="JAYRBN010000035">
    <property type="protein sequence ID" value="KAL2747449.1"/>
    <property type="molecule type" value="Genomic_DNA"/>
</dbReference>
<feature type="compositionally biased region" description="Basic and acidic residues" evidence="1">
    <location>
        <begin position="161"/>
        <end position="179"/>
    </location>
</feature>
<keyword evidence="3" id="KW-1185">Reference proteome</keyword>
<feature type="region of interest" description="Disordered" evidence="1">
    <location>
        <begin position="107"/>
        <end position="180"/>
    </location>
</feature>
<feature type="compositionally biased region" description="Polar residues" evidence="1">
    <location>
        <begin position="107"/>
        <end position="117"/>
    </location>
</feature>
<evidence type="ECO:0000313" key="2">
    <source>
        <dbReference type="EMBL" id="KAL2747449.1"/>
    </source>
</evidence>